<protein>
    <recommendedName>
        <fullName evidence="4">Nucleic acid-binding protein</fullName>
    </recommendedName>
</protein>
<dbReference type="EMBL" id="QUSW01000007">
    <property type="protein sequence ID" value="RQP22493.1"/>
    <property type="molecule type" value="Genomic_DNA"/>
</dbReference>
<evidence type="ECO:0000256" key="1">
    <source>
        <dbReference type="SAM" id="MobiDB-lite"/>
    </source>
</evidence>
<sequence length="91" mass="10313">MQTTNSAFTPSSKRRRGFPSESRVKRGDRFVHGDKELHERLGRNDPCVCGSGRSFQELLPEDRLLLTASTVTTTDVIDRRIHRGKSAWTTP</sequence>
<dbReference type="InterPro" id="IPR004027">
    <property type="entry name" value="SEC_C_motif"/>
</dbReference>
<evidence type="ECO:0008006" key="4">
    <source>
        <dbReference type="Google" id="ProtNLM"/>
    </source>
</evidence>
<dbReference type="Proteomes" id="UP000267464">
    <property type="component" value="Unassembled WGS sequence"/>
</dbReference>
<name>A0A3N7HLN8_9BURK</name>
<gene>
    <name evidence="2" type="ORF">DZC73_22955</name>
</gene>
<accession>A0A3N7HLN8</accession>
<proteinExistence type="predicted"/>
<dbReference type="OrthoDB" id="570299at2"/>
<reference evidence="2 3" key="1">
    <citation type="submission" date="2018-08" db="EMBL/GenBank/DDBJ databases">
        <authorList>
            <person name="Khan S.A."/>
            <person name="Jeon C.O."/>
            <person name="Chun B.H."/>
            <person name="Jeong S.E."/>
        </authorList>
    </citation>
    <scope>NUCLEOTIDE SEQUENCE [LARGE SCALE GENOMIC DNA]</scope>
    <source>
        <strain evidence="2 3">S-16</strain>
    </source>
</reference>
<dbReference type="Pfam" id="PF02810">
    <property type="entry name" value="SEC-C"/>
    <property type="match status" value="1"/>
</dbReference>
<comment type="caution">
    <text evidence="2">The sequence shown here is derived from an EMBL/GenBank/DDBJ whole genome shotgun (WGS) entry which is preliminary data.</text>
</comment>
<feature type="compositionally biased region" description="Polar residues" evidence="1">
    <location>
        <begin position="1"/>
        <end position="11"/>
    </location>
</feature>
<evidence type="ECO:0000313" key="2">
    <source>
        <dbReference type="EMBL" id="RQP22493.1"/>
    </source>
</evidence>
<feature type="region of interest" description="Disordered" evidence="1">
    <location>
        <begin position="1"/>
        <end position="27"/>
    </location>
</feature>
<dbReference type="Gene3D" id="3.10.450.50">
    <property type="match status" value="1"/>
</dbReference>
<dbReference type="AlphaFoldDB" id="A0A3N7HLN8"/>
<reference evidence="2 3" key="2">
    <citation type="submission" date="2018-12" db="EMBL/GenBank/DDBJ databases">
        <title>Rhizobacter gummiphilus sp. nov., a rubber-degrading bacterium isolated from the soil of a botanical garden in Japan.</title>
        <authorList>
            <person name="Shunsuke S.S."/>
        </authorList>
    </citation>
    <scope>NUCLEOTIDE SEQUENCE [LARGE SCALE GENOMIC DNA]</scope>
    <source>
        <strain evidence="2 3">S-16</strain>
    </source>
</reference>
<organism evidence="2 3">
    <name type="scientific">Piscinibacter terrae</name>
    <dbReference type="NCBI Taxonomy" id="2496871"/>
    <lineage>
        <taxon>Bacteria</taxon>
        <taxon>Pseudomonadati</taxon>
        <taxon>Pseudomonadota</taxon>
        <taxon>Betaproteobacteria</taxon>
        <taxon>Burkholderiales</taxon>
        <taxon>Sphaerotilaceae</taxon>
        <taxon>Piscinibacter</taxon>
    </lineage>
</organism>
<evidence type="ECO:0000313" key="3">
    <source>
        <dbReference type="Proteomes" id="UP000267464"/>
    </source>
</evidence>
<dbReference type="RefSeq" id="WP_124542827.1">
    <property type="nucleotide sequence ID" value="NZ_QUSW01000007.1"/>
</dbReference>
<keyword evidence="3" id="KW-1185">Reference proteome</keyword>